<reference evidence="2 3" key="1">
    <citation type="submission" date="2019-09" db="EMBL/GenBank/DDBJ databases">
        <title>Genome sequencing of strain KACC 19322.</title>
        <authorList>
            <person name="Heo J."/>
            <person name="Kim S.-J."/>
            <person name="Kim J.-S."/>
            <person name="Hong S.-B."/>
            <person name="Kwon S.-W."/>
        </authorList>
    </citation>
    <scope>NUCLEOTIDE SEQUENCE [LARGE SCALE GENOMIC DNA]</scope>
    <source>
        <strain evidence="2 3">KACC 19322</strain>
    </source>
</reference>
<dbReference type="Gene3D" id="3.20.20.100">
    <property type="entry name" value="NADP-dependent oxidoreductase domain"/>
    <property type="match status" value="1"/>
</dbReference>
<dbReference type="PANTHER" id="PTHR43364:SF6">
    <property type="entry name" value="OXIDOREDUCTASE-RELATED"/>
    <property type="match status" value="1"/>
</dbReference>
<evidence type="ECO:0000259" key="1">
    <source>
        <dbReference type="Pfam" id="PF00248"/>
    </source>
</evidence>
<dbReference type="PANTHER" id="PTHR43364">
    <property type="entry name" value="NADH-SPECIFIC METHYLGLYOXAL REDUCTASE-RELATED"/>
    <property type="match status" value="1"/>
</dbReference>
<proteinExistence type="predicted"/>
<dbReference type="OrthoDB" id="9768793at2"/>
<dbReference type="AlphaFoldDB" id="A0A5C1Y9P8"/>
<dbReference type="Proteomes" id="UP000322159">
    <property type="component" value="Chromosome"/>
</dbReference>
<organism evidence="2 3">
    <name type="scientific">Protaetiibacter larvae</name>
    <dbReference type="NCBI Taxonomy" id="2592654"/>
    <lineage>
        <taxon>Bacteria</taxon>
        <taxon>Bacillati</taxon>
        <taxon>Actinomycetota</taxon>
        <taxon>Actinomycetes</taxon>
        <taxon>Micrococcales</taxon>
        <taxon>Microbacteriaceae</taxon>
        <taxon>Protaetiibacter</taxon>
    </lineage>
</organism>
<dbReference type="KEGG" id="lyk:FLP23_07390"/>
<dbReference type="Pfam" id="PF00248">
    <property type="entry name" value="Aldo_ket_red"/>
    <property type="match status" value="1"/>
</dbReference>
<dbReference type="SUPFAM" id="SSF51430">
    <property type="entry name" value="NAD(P)-linked oxidoreductase"/>
    <property type="match status" value="1"/>
</dbReference>
<dbReference type="InterPro" id="IPR023210">
    <property type="entry name" value="NADP_OxRdtase_dom"/>
</dbReference>
<name>A0A5C1Y9P8_9MICO</name>
<evidence type="ECO:0000313" key="3">
    <source>
        <dbReference type="Proteomes" id="UP000322159"/>
    </source>
</evidence>
<dbReference type="EMBL" id="CP043504">
    <property type="protein sequence ID" value="QEO10823.1"/>
    <property type="molecule type" value="Genomic_DNA"/>
</dbReference>
<sequence>MRTDQPVVELHSGAVPLAPTTRETAAIVGHFPPPRRAIGGSGLRVHPLGMSGKHFGSSVSPAVSVEILDAYASLGGNLVDTADSYADGESERIIGDWIGRRGLRDEFVVATKVGKSRAHPGLSAPAIAAAVDASLRRLATDRIDLLYLHLDDPEVPFEETLLAVDELIRAGKVRAFGMSDHTGHRLLEARVACGLLGVAPISALQNEYSLVRRDGYEGDLARITAQQGLAVMPRFPLAGGFLTGAYRSRADLPGSPDPGYLARLLGRRGRRVLGALDRVSAAHDAAVATIALAWLLTKPGVVAPVVSARSADELFDLMSGPDIRLTRHQLAELDRASD</sequence>
<dbReference type="GO" id="GO:0005829">
    <property type="term" value="C:cytosol"/>
    <property type="evidence" value="ECO:0007669"/>
    <property type="project" value="TreeGrafter"/>
</dbReference>
<accession>A0A5C1Y9P8</accession>
<dbReference type="InterPro" id="IPR050523">
    <property type="entry name" value="AKR_Detox_Biosynth"/>
</dbReference>
<gene>
    <name evidence="2" type="ORF">FLP23_07390</name>
</gene>
<protein>
    <submittedName>
        <fullName evidence="2">Aldo/keto reductase</fullName>
    </submittedName>
</protein>
<dbReference type="InterPro" id="IPR036812">
    <property type="entry name" value="NAD(P)_OxRdtase_dom_sf"/>
</dbReference>
<keyword evidence="3" id="KW-1185">Reference proteome</keyword>
<evidence type="ECO:0000313" key="2">
    <source>
        <dbReference type="EMBL" id="QEO10823.1"/>
    </source>
</evidence>
<feature type="domain" description="NADP-dependent oxidoreductase" evidence="1">
    <location>
        <begin position="52"/>
        <end position="336"/>
    </location>
</feature>